<keyword evidence="2 10" id="KW-0489">Methyltransferase</keyword>
<keyword evidence="4" id="KW-0949">S-adenosyl-L-methionine</keyword>
<evidence type="ECO:0000259" key="9">
    <source>
        <dbReference type="Pfam" id="PF01555"/>
    </source>
</evidence>
<protein>
    <recommendedName>
        <fullName evidence="8">Methyltransferase</fullName>
        <ecNumber evidence="8">2.1.1.-</ecNumber>
    </recommendedName>
</protein>
<dbReference type="AlphaFoldDB" id="A0A841YWK8"/>
<evidence type="ECO:0000256" key="6">
    <source>
        <dbReference type="ARBA" id="ARBA00023125"/>
    </source>
</evidence>
<evidence type="ECO:0000256" key="1">
    <source>
        <dbReference type="ARBA" id="ARBA00010203"/>
    </source>
</evidence>
<proteinExistence type="inferred from homology"/>
<dbReference type="InterPro" id="IPR029063">
    <property type="entry name" value="SAM-dependent_MTases_sf"/>
</dbReference>
<evidence type="ECO:0000256" key="2">
    <source>
        <dbReference type="ARBA" id="ARBA00022603"/>
    </source>
</evidence>
<evidence type="ECO:0000256" key="5">
    <source>
        <dbReference type="ARBA" id="ARBA00022747"/>
    </source>
</evidence>
<gene>
    <name evidence="10" type="ORF">HB850_08995</name>
</gene>
<keyword evidence="5" id="KW-0680">Restriction system</keyword>
<dbReference type="InterPro" id="IPR002941">
    <property type="entry name" value="DNA_methylase_N4/N6"/>
</dbReference>
<dbReference type="InterPro" id="IPR001091">
    <property type="entry name" value="RM_Methyltransferase"/>
</dbReference>
<dbReference type="GO" id="GO:0003677">
    <property type="term" value="F:DNA binding"/>
    <property type="evidence" value="ECO:0007669"/>
    <property type="project" value="UniProtKB-KW"/>
</dbReference>
<dbReference type="Gene3D" id="3.40.50.150">
    <property type="entry name" value="Vaccinia Virus protein VP39"/>
    <property type="match status" value="1"/>
</dbReference>
<accession>A0A841YWK8</accession>
<dbReference type="Proteomes" id="UP000569903">
    <property type="component" value="Unassembled WGS sequence"/>
</dbReference>
<dbReference type="GO" id="GO:0008170">
    <property type="term" value="F:N-methyltransferase activity"/>
    <property type="evidence" value="ECO:0007669"/>
    <property type="project" value="InterPro"/>
</dbReference>
<comment type="caution">
    <text evidence="10">The sequence shown here is derived from an EMBL/GenBank/DDBJ whole genome shotgun (WGS) entry which is preliminary data.</text>
</comment>
<evidence type="ECO:0000313" key="11">
    <source>
        <dbReference type="Proteomes" id="UP000569903"/>
    </source>
</evidence>
<feature type="domain" description="DNA methylase N-4/N-6" evidence="9">
    <location>
        <begin position="41"/>
        <end position="268"/>
    </location>
</feature>
<sequence length="302" mass="34404">MKKKSKLTFDTIPQIYSESNIITLYNGDCKEFLNQFEDNSVQLIVTSPPYNVGKEYEKRMSLDEYLEWQGEIIDLCVRKLAPTGSICWQVGNYIEGTGILSESYPLDILLYPMFKRNSLKLRNRIIWTYGHGLHASYRFSGRHETILWFTKSDDYIFNLDDVRIPQKYPGKKGYKGSKAGDFSGNPLGKNPSDVWVIPNVKGNHVEKTDHPCQFPLSLVKRLIKALTNEGDIVVDPFMGVGTTPIAAMELSRRGAGSDYMYSYYQTAKARTIDASNGVLRQREDKPVYEPKKGTPLTINPFE</sequence>
<evidence type="ECO:0000256" key="3">
    <source>
        <dbReference type="ARBA" id="ARBA00022679"/>
    </source>
</evidence>
<dbReference type="GO" id="GO:0015667">
    <property type="term" value="F:site-specific DNA-methyltransferase (cytosine-N4-specific) activity"/>
    <property type="evidence" value="ECO:0007669"/>
    <property type="project" value="UniProtKB-EC"/>
</dbReference>
<dbReference type="GO" id="GO:0032259">
    <property type="term" value="P:methylation"/>
    <property type="evidence" value="ECO:0007669"/>
    <property type="project" value="UniProtKB-KW"/>
</dbReference>
<comment type="similarity">
    <text evidence="1">Belongs to the N(4)/N(6)-methyltransferase family. N(4) subfamily.</text>
</comment>
<evidence type="ECO:0000313" key="10">
    <source>
        <dbReference type="EMBL" id="MBC1457894.1"/>
    </source>
</evidence>
<dbReference type="Pfam" id="PF01555">
    <property type="entry name" value="N6_N4_Mtase"/>
    <property type="match status" value="1"/>
</dbReference>
<keyword evidence="6" id="KW-0238">DNA-binding</keyword>
<keyword evidence="3 10" id="KW-0808">Transferase</keyword>
<dbReference type="EMBL" id="JAARQN010000006">
    <property type="protein sequence ID" value="MBC1457894.1"/>
    <property type="molecule type" value="Genomic_DNA"/>
</dbReference>
<name>A0A841YWK8_9LIST</name>
<organism evidence="10 11">
    <name type="scientific">Listeria newyorkensis</name>
    <dbReference type="NCBI Taxonomy" id="1497681"/>
    <lineage>
        <taxon>Bacteria</taxon>
        <taxon>Bacillati</taxon>
        <taxon>Bacillota</taxon>
        <taxon>Bacilli</taxon>
        <taxon>Bacillales</taxon>
        <taxon>Listeriaceae</taxon>
        <taxon>Listeria</taxon>
    </lineage>
</organism>
<evidence type="ECO:0000256" key="7">
    <source>
        <dbReference type="ARBA" id="ARBA00049120"/>
    </source>
</evidence>
<evidence type="ECO:0000256" key="8">
    <source>
        <dbReference type="RuleBase" id="RU362026"/>
    </source>
</evidence>
<dbReference type="PRINTS" id="PR00508">
    <property type="entry name" value="S21N4MTFRASE"/>
</dbReference>
<evidence type="ECO:0000256" key="4">
    <source>
        <dbReference type="ARBA" id="ARBA00022691"/>
    </source>
</evidence>
<dbReference type="EC" id="2.1.1.-" evidence="8"/>
<dbReference type="InterPro" id="IPR017985">
    <property type="entry name" value="MeTrfase_CN4_CS"/>
</dbReference>
<dbReference type="PROSITE" id="PS00093">
    <property type="entry name" value="N4_MTASE"/>
    <property type="match status" value="1"/>
</dbReference>
<comment type="catalytic activity">
    <reaction evidence="7">
        <text>a 2'-deoxycytidine in DNA + S-adenosyl-L-methionine = an N(4)-methyl-2'-deoxycytidine in DNA + S-adenosyl-L-homocysteine + H(+)</text>
        <dbReference type="Rhea" id="RHEA:16857"/>
        <dbReference type="Rhea" id="RHEA-COMP:11369"/>
        <dbReference type="Rhea" id="RHEA-COMP:13674"/>
        <dbReference type="ChEBI" id="CHEBI:15378"/>
        <dbReference type="ChEBI" id="CHEBI:57856"/>
        <dbReference type="ChEBI" id="CHEBI:59789"/>
        <dbReference type="ChEBI" id="CHEBI:85452"/>
        <dbReference type="ChEBI" id="CHEBI:137933"/>
        <dbReference type="EC" id="2.1.1.113"/>
    </reaction>
</comment>
<reference evidence="10 11" key="1">
    <citation type="submission" date="2020-03" db="EMBL/GenBank/DDBJ databases">
        <title>Soil Listeria distribution.</title>
        <authorList>
            <person name="Liao J."/>
            <person name="Wiedmann M."/>
        </authorList>
    </citation>
    <scope>NUCLEOTIDE SEQUENCE [LARGE SCALE GENOMIC DNA]</scope>
    <source>
        <strain evidence="10 11">FSL L7-1614</strain>
    </source>
</reference>
<dbReference type="SUPFAM" id="SSF53335">
    <property type="entry name" value="S-adenosyl-L-methionine-dependent methyltransferases"/>
    <property type="match status" value="1"/>
</dbReference>
<dbReference type="GO" id="GO:0009307">
    <property type="term" value="P:DNA restriction-modification system"/>
    <property type="evidence" value="ECO:0007669"/>
    <property type="project" value="UniProtKB-KW"/>
</dbReference>